<dbReference type="SUPFAM" id="SSF55469">
    <property type="entry name" value="FMN-dependent nitroreductase-like"/>
    <property type="match status" value="1"/>
</dbReference>
<evidence type="ECO:0000256" key="2">
    <source>
        <dbReference type="ARBA" id="ARBA00022643"/>
    </source>
</evidence>
<accession>E3I4C8</accession>
<keyword evidence="8" id="KW-1185">Reference proteome</keyword>
<evidence type="ECO:0000256" key="1">
    <source>
        <dbReference type="ARBA" id="ARBA00022630"/>
    </source>
</evidence>
<organism evidence="7 8">
    <name type="scientific">Rhodomicrobium vannielii (strain ATCC 17100 / DSM 162 / LMG 4299 / NCIMB 10020 / ATH 3.1.1)</name>
    <dbReference type="NCBI Taxonomy" id="648757"/>
    <lineage>
        <taxon>Bacteria</taxon>
        <taxon>Pseudomonadati</taxon>
        <taxon>Pseudomonadota</taxon>
        <taxon>Alphaproteobacteria</taxon>
        <taxon>Hyphomicrobiales</taxon>
        <taxon>Hyphomicrobiaceae</taxon>
        <taxon>Rhodomicrobium</taxon>
    </lineage>
</organism>
<name>E3I4C8_RHOVT</name>
<evidence type="ECO:0000256" key="4">
    <source>
        <dbReference type="ARBA" id="ARBA00023002"/>
    </source>
</evidence>
<dbReference type="HAMAP" id="MF_01204">
    <property type="entry name" value="Oxidoreductase_RutE_HadB"/>
    <property type="match status" value="1"/>
</dbReference>
<dbReference type="Pfam" id="PF00881">
    <property type="entry name" value="Nitroreductase"/>
    <property type="match status" value="1"/>
</dbReference>
<comment type="cofactor">
    <cofactor evidence="5">
        <name>FMN</name>
        <dbReference type="ChEBI" id="CHEBI:58210"/>
    </cofactor>
</comment>
<evidence type="ECO:0000313" key="7">
    <source>
        <dbReference type="EMBL" id="ADP70443.1"/>
    </source>
</evidence>
<dbReference type="Gene3D" id="3.40.109.10">
    <property type="entry name" value="NADH Oxidase"/>
    <property type="match status" value="1"/>
</dbReference>
<keyword evidence="4 5" id="KW-0560">Oxidoreductase</keyword>
<gene>
    <name evidence="7" type="ordered locus">Rvan_1173</name>
</gene>
<dbReference type="EMBL" id="CP002292">
    <property type="protein sequence ID" value="ADP70443.1"/>
    <property type="molecule type" value="Genomic_DNA"/>
</dbReference>
<keyword evidence="3 5" id="KW-0521">NADP</keyword>
<keyword evidence="5" id="KW-0520">NAD</keyword>
<dbReference type="Proteomes" id="UP000001399">
    <property type="component" value="Chromosome"/>
</dbReference>
<dbReference type="eggNOG" id="COG0778">
    <property type="taxonomic scope" value="Bacteria"/>
</dbReference>
<reference evidence="8" key="1">
    <citation type="journal article" date="2011" name="J. Bacteriol.">
        <title>Genome sequences of eight morphologically diverse alphaproteobacteria.</title>
        <authorList>
            <consortium name="US DOE Joint Genome Institute"/>
            <person name="Brown P.J."/>
            <person name="Kysela D.T."/>
            <person name="Buechlein A."/>
            <person name="Hemmerich C."/>
            <person name="Brun Y.V."/>
        </authorList>
    </citation>
    <scope>NUCLEOTIDE SEQUENCE [LARGE SCALE GENOMIC DNA]</scope>
    <source>
        <strain evidence="8">ATCC 17100 / ATH 3.1.1 / DSM 162 / LMG 4299</strain>
    </source>
</reference>
<sequence>MGRPIVAECLDQIFLKARTHTKWQDRPVADDLLRRIIDLTVLGPTSANQSPARFVFVKSPEAKLRLIPLLSEGNRAKTLAAPVCAIIGYDMKFYDHLPRLFPHENAKAWFEGKGASVLETTALRNGTLQGAYFIIAARALGLDTGPMSGFDQAGVDLEFFGGTPVKSNFLCNLGYGDPAALRPRLPRFVFDEISAIV</sequence>
<dbReference type="InterPro" id="IPR000415">
    <property type="entry name" value="Nitroreductase-like"/>
</dbReference>
<proteinExistence type="inferred from homology"/>
<keyword evidence="2 5" id="KW-0288">FMN</keyword>
<dbReference type="InterPro" id="IPR029479">
    <property type="entry name" value="Nitroreductase"/>
</dbReference>
<dbReference type="OrthoDB" id="9784375at2"/>
<protein>
    <recommendedName>
        <fullName evidence="5">Putative NADH dehydrogenase/NAD(P)H nitroreductase Rvan_1173</fullName>
        <ecNumber evidence="5">1.-.-.-</ecNumber>
    </recommendedName>
</protein>
<comment type="similarity">
    <text evidence="5">Belongs to the nitroreductase family. HadB/RutE subfamily.</text>
</comment>
<dbReference type="PANTHER" id="PTHR43543">
    <property type="entry name" value="MALONIC SEMIALDEHYDE REDUCTASE RUTE-RELATED"/>
    <property type="match status" value="1"/>
</dbReference>
<dbReference type="InterPro" id="IPR050461">
    <property type="entry name" value="Nitroreductase_HadB/RutE"/>
</dbReference>
<dbReference type="EC" id="1.-.-.-" evidence="5"/>
<dbReference type="RefSeq" id="WP_013418847.1">
    <property type="nucleotide sequence ID" value="NC_014664.1"/>
</dbReference>
<evidence type="ECO:0000256" key="5">
    <source>
        <dbReference type="HAMAP-Rule" id="MF_01204"/>
    </source>
</evidence>
<feature type="domain" description="Nitroreductase" evidence="6">
    <location>
        <begin position="18"/>
        <end position="161"/>
    </location>
</feature>
<dbReference type="AlphaFoldDB" id="E3I4C8"/>
<dbReference type="HOGENOM" id="CLU_084441_0_0_5"/>
<dbReference type="GO" id="GO:0016491">
    <property type="term" value="F:oxidoreductase activity"/>
    <property type="evidence" value="ECO:0007669"/>
    <property type="project" value="UniProtKB-UniRule"/>
</dbReference>
<evidence type="ECO:0000256" key="3">
    <source>
        <dbReference type="ARBA" id="ARBA00022857"/>
    </source>
</evidence>
<dbReference type="STRING" id="648757.Rvan_1173"/>
<keyword evidence="1 5" id="KW-0285">Flavoprotein</keyword>
<dbReference type="PANTHER" id="PTHR43543:SF1">
    <property type="entry name" value="MALONIC SEMIALDEHYDE REDUCTASE RUTE-RELATED"/>
    <property type="match status" value="1"/>
</dbReference>
<dbReference type="NCBIfam" id="NF003768">
    <property type="entry name" value="PRK05365.1"/>
    <property type="match status" value="1"/>
</dbReference>
<dbReference type="CDD" id="cd02148">
    <property type="entry name" value="RutE-like"/>
    <property type="match status" value="1"/>
</dbReference>
<dbReference type="InterPro" id="IPR023936">
    <property type="entry name" value="RutE-like"/>
</dbReference>
<evidence type="ECO:0000313" key="8">
    <source>
        <dbReference type="Proteomes" id="UP000001399"/>
    </source>
</evidence>
<dbReference type="KEGG" id="rva:Rvan_1173"/>
<evidence type="ECO:0000259" key="6">
    <source>
        <dbReference type="Pfam" id="PF00881"/>
    </source>
</evidence>